<protein>
    <submittedName>
        <fullName evidence="2">Uncharacterized protein</fullName>
    </submittedName>
</protein>
<feature type="compositionally biased region" description="Basic and acidic residues" evidence="1">
    <location>
        <begin position="156"/>
        <end position="184"/>
    </location>
</feature>
<sequence length="347" mass="38630">RLNLQALLRRSVAVRPPQERRGRSRSPLQRRPVVKTKAKEKPEKEAKEPEPSKSEPSTGRYVPPRKTARQEVPASSQRRLRRGTRPSAARSVLLGEMLQSRVSRREDLQKALDNMTADDPARENTEAELQERGAVIKNLKEEQTATRRGTKAGHSSRQERDKPEMARELRRPAAEPKARTRELPPSEAKVTAAKKAKKHRKERKREKRRKAEKAEKAKGRPAVGNLSAFGGNIETGSKGATSNPGGLGSTLWSTRAPVLGESSKLKEPVGYRSFQLADGSVVANEGTLEAKAWLLGDEVLELRASVAALLSPPEETRIFFKNGVYILPVWMDTSNRLFELAPHPFEG</sequence>
<dbReference type="AlphaFoldDB" id="A0A812T830"/>
<comment type="caution">
    <text evidence="2">The sequence shown here is derived from an EMBL/GenBank/DDBJ whole genome shotgun (WGS) entry which is preliminary data.</text>
</comment>
<feature type="compositionally biased region" description="Basic residues" evidence="1">
    <location>
        <begin position="192"/>
        <end position="211"/>
    </location>
</feature>
<dbReference type="EMBL" id="CAJNIZ010029074">
    <property type="protein sequence ID" value="CAE7513355.1"/>
    <property type="molecule type" value="Genomic_DNA"/>
</dbReference>
<feature type="compositionally biased region" description="Basic and acidic residues" evidence="1">
    <location>
        <begin position="119"/>
        <end position="131"/>
    </location>
</feature>
<accession>A0A812T830</accession>
<gene>
    <name evidence="2" type="ORF">SPIL2461_LOCUS13376</name>
</gene>
<proteinExistence type="predicted"/>
<feature type="compositionally biased region" description="Basic and acidic residues" evidence="1">
    <location>
        <begin position="37"/>
        <end position="53"/>
    </location>
</feature>
<feature type="non-terminal residue" evidence="2">
    <location>
        <position position="1"/>
    </location>
</feature>
<dbReference type="Proteomes" id="UP000649617">
    <property type="component" value="Unassembled WGS sequence"/>
</dbReference>
<evidence type="ECO:0000313" key="3">
    <source>
        <dbReference type="Proteomes" id="UP000649617"/>
    </source>
</evidence>
<feature type="compositionally biased region" description="Polar residues" evidence="1">
    <location>
        <begin position="234"/>
        <end position="244"/>
    </location>
</feature>
<evidence type="ECO:0000313" key="2">
    <source>
        <dbReference type="EMBL" id="CAE7513355.1"/>
    </source>
</evidence>
<feature type="region of interest" description="Disordered" evidence="1">
    <location>
        <begin position="1"/>
        <end position="246"/>
    </location>
</feature>
<keyword evidence="3" id="KW-1185">Reference proteome</keyword>
<organism evidence="2 3">
    <name type="scientific">Symbiodinium pilosum</name>
    <name type="common">Dinoflagellate</name>
    <dbReference type="NCBI Taxonomy" id="2952"/>
    <lineage>
        <taxon>Eukaryota</taxon>
        <taxon>Sar</taxon>
        <taxon>Alveolata</taxon>
        <taxon>Dinophyceae</taxon>
        <taxon>Suessiales</taxon>
        <taxon>Symbiodiniaceae</taxon>
        <taxon>Symbiodinium</taxon>
    </lineage>
</organism>
<reference evidence="2" key="1">
    <citation type="submission" date="2021-02" db="EMBL/GenBank/DDBJ databases">
        <authorList>
            <person name="Dougan E. K."/>
            <person name="Rhodes N."/>
            <person name="Thang M."/>
            <person name="Chan C."/>
        </authorList>
    </citation>
    <scope>NUCLEOTIDE SEQUENCE</scope>
</reference>
<name>A0A812T830_SYMPI</name>
<evidence type="ECO:0000256" key="1">
    <source>
        <dbReference type="SAM" id="MobiDB-lite"/>
    </source>
</evidence>
<feature type="non-terminal residue" evidence="2">
    <location>
        <position position="347"/>
    </location>
</feature>